<evidence type="ECO:0000313" key="1">
    <source>
        <dbReference type="EMBL" id="PRP88047.1"/>
    </source>
</evidence>
<accession>A0A2P6NVQ2</accession>
<keyword evidence="2" id="KW-1185">Reference proteome</keyword>
<dbReference type="AlphaFoldDB" id="A0A2P6NVQ2"/>
<dbReference type="InParanoid" id="A0A2P6NVQ2"/>
<protein>
    <submittedName>
        <fullName evidence="1">Uncharacterized protein</fullName>
    </submittedName>
</protein>
<sequence>MVIILILGVCQRIYSTCQFHRISTTLEDRISFCIAPIHPKSKKNSDTPAMHCVVMENQHVLKTYTNTATLIQQMDKLPSIQRHPRLDGAERRTVPMIQGGHRVKTVLACLALDVILLTKILSISDSLLAVALTKTEAAVVWSPCSELIFEWRATGLSGGSHMLLVSTNL</sequence>
<dbReference type="Proteomes" id="UP000241769">
    <property type="component" value="Unassembled WGS sequence"/>
</dbReference>
<reference evidence="1 2" key="1">
    <citation type="journal article" date="2018" name="Genome Biol. Evol.">
        <title>Multiple Roots of Fruiting Body Formation in Amoebozoa.</title>
        <authorList>
            <person name="Hillmann F."/>
            <person name="Forbes G."/>
            <person name="Novohradska S."/>
            <person name="Ferling I."/>
            <person name="Riege K."/>
            <person name="Groth M."/>
            <person name="Westermann M."/>
            <person name="Marz M."/>
            <person name="Spaller T."/>
            <person name="Winckler T."/>
            <person name="Schaap P."/>
            <person name="Glockner G."/>
        </authorList>
    </citation>
    <scope>NUCLEOTIDE SEQUENCE [LARGE SCALE GENOMIC DNA]</scope>
    <source>
        <strain evidence="1 2">Jena</strain>
    </source>
</reference>
<evidence type="ECO:0000313" key="2">
    <source>
        <dbReference type="Proteomes" id="UP000241769"/>
    </source>
</evidence>
<name>A0A2P6NVQ2_9EUKA</name>
<organism evidence="1 2">
    <name type="scientific">Planoprotostelium fungivorum</name>
    <dbReference type="NCBI Taxonomy" id="1890364"/>
    <lineage>
        <taxon>Eukaryota</taxon>
        <taxon>Amoebozoa</taxon>
        <taxon>Evosea</taxon>
        <taxon>Variosea</taxon>
        <taxon>Cavosteliida</taxon>
        <taxon>Cavosteliaceae</taxon>
        <taxon>Planoprotostelium</taxon>
    </lineage>
</organism>
<proteinExistence type="predicted"/>
<dbReference type="EMBL" id="MDYQ01000015">
    <property type="protein sequence ID" value="PRP88047.1"/>
    <property type="molecule type" value="Genomic_DNA"/>
</dbReference>
<comment type="caution">
    <text evidence="1">The sequence shown here is derived from an EMBL/GenBank/DDBJ whole genome shotgun (WGS) entry which is preliminary data.</text>
</comment>
<gene>
    <name evidence="1" type="ORF">PROFUN_04475</name>
</gene>